<organism evidence="8 9">
    <name type="scientific">Vanilla planifolia</name>
    <name type="common">Vanilla</name>
    <dbReference type="NCBI Taxonomy" id="51239"/>
    <lineage>
        <taxon>Eukaryota</taxon>
        <taxon>Viridiplantae</taxon>
        <taxon>Streptophyta</taxon>
        <taxon>Embryophyta</taxon>
        <taxon>Tracheophyta</taxon>
        <taxon>Spermatophyta</taxon>
        <taxon>Magnoliopsida</taxon>
        <taxon>Liliopsida</taxon>
        <taxon>Asparagales</taxon>
        <taxon>Orchidaceae</taxon>
        <taxon>Vanilloideae</taxon>
        <taxon>Vanilleae</taxon>
        <taxon>Vanilla</taxon>
    </lineage>
</organism>
<dbReference type="GO" id="GO:0030134">
    <property type="term" value="C:COPII-coated ER to Golgi transport vesicle"/>
    <property type="evidence" value="ECO:0007669"/>
    <property type="project" value="TreeGrafter"/>
</dbReference>
<dbReference type="Pfam" id="PF08571">
    <property type="entry name" value="Yos1"/>
    <property type="match status" value="1"/>
</dbReference>
<evidence type="ECO:0000256" key="4">
    <source>
        <dbReference type="ARBA" id="ARBA00022927"/>
    </source>
</evidence>
<comment type="subcellular location">
    <subcellularLocation>
        <location evidence="1">Membrane</location>
    </subcellularLocation>
</comment>
<dbReference type="EMBL" id="JADCNL010000001">
    <property type="protein sequence ID" value="KAG0498596.1"/>
    <property type="molecule type" value="Genomic_DNA"/>
</dbReference>
<evidence type="ECO:0000256" key="7">
    <source>
        <dbReference type="ARBA" id="ARBA00024203"/>
    </source>
</evidence>
<reference evidence="8 9" key="1">
    <citation type="journal article" date="2020" name="Nat. Food">
        <title>A phased Vanilla planifolia genome enables genetic improvement of flavour and production.</title>
        <authorList>
            <person name="Hasing T."/>
            <person name="Tang H."/>
            <person name="Brym M."/>
            <person name="Khazi F."/>
            <person name="Huang T."/>
            <person name="Chambers A.H."/>
        </authorList>
    </citation>
    <scope>NUCLEOTIDE SEQUENCE [LARGE SCALE GENOMIC DNA]</scope>
    <source>
        <tissue evidence="8">Leaf</tissue>
    </source>
</reference>
<protein>
    <submittedName>
        <fullName evidence="8">Uncharacterized protein</fullName>
    </submittedName>
</protein>
<accession>A0A835VJ97</accession>
<proteinExistence type="inferred from homology"/>
<dbReference type="GO" id="GO:0006888">
    <property type="term" value="P:endoplasmic reticulum to Golgi vesicle-mediated transport"/>
    <property type="evidence" value="ECO:0007669"/>
    <property type="project" value="TreeGrafter"/>
</dbReference>
<evidence type="ECO:0000256" key="3">
    <source>
        <dbReference type="ARBA" id="ARBA00022692"/>
    </source>
</evidence>
<evidence type="ECO:0000313" key="9">
    <source>
        <dbReference type="Proteomes" id="UP000636800"/>
    </source>
</evidence>
<keyword evidence="3" id="KW-0812">Transmembrane</keyword>
<name>A0A835VJ97_VANPL</name>
<dbReference type="PANTHER" id="PTHR15858">
    <property type="entry name" value="IMMEDIATE EARLY RESPONSE 3-INTERACTING PROTEIN 1"/>
    <property type="match status" value="1"/>
</dbReference>
<sequence>MWFFNRLRVPLLPLMRKGHYGCVVVPFHLDERRGAAYADTGRVAQPNGPAIERYLTGMGLWTFLEGLLLLANAFAILNEDRFLAPRGWRFSEASLGGRVKSLKGQLIELIYATQYLRIPLSGEFLDE</sequence>
<dbReference type="Proteomes" id="UP000636800">
    <property type="component" value="Chromosome 1"/>
</dbReference>
<evidence type="ECO:0000256" key="1">
    <source>
        <dbReference type="ARBA" id="ARBA00004370"/>
    </source>
</evidence>
<evidence type="ECO:0000256" key="5">
    <source>
        <dbReference type="ARBA" id="ARBA00022989"/>
    </source>
</evidence>
<evidence type="ECO:0000256" key="6">
    <source>
        <dbReference type="ARBA" id="ARBA00023136"/>
    </source>
</evidence>
<keyword evidence="6" id="KW-0472">Membrane</keyword>
<evidence type="ECO:0000256" key="2">
    <source>
        <dbReference type="ARBA" id="ARBA00022448"/>
    </source>
</evidence>
<gene>
    <name evidence="8" type="ORF">HPP92_003287</name>
</gene>
<keyword evidence="4" id="KW-0653">Protein transport</keyword>
<dbReference type="InterPro" id="IPR013880">
    <property type="entry name" value="Yos1"/>
</dbReference>
<keyword evidence="9" id="KW-1185">Reference proteome</keyword>
<evidence type="ECO:0000313" key="8">
    <source>
        <dbReference type="EMBL" id="KAG0498596.1"/>
    </source>
</evidence>
<dbReference type="PANTHER" id="PTHR15858:SF0">
    <property type="entry name" value="IMMEDIATE EARLY RESPONSE 3-INTERACTING PROTEIN 1"/>
    <property type="match status" value="1"/>
</dbReference>
<dbReference type="GO" id="GO:0015031">
    <property type="term" value="P:protein transport"/>
    <property type="evidence" value="ECO:0007669"/>
    <property type="project" value="UniProtKB-KW"/>
</dbReference>
<dbReference type="GO" id="GO:0000139">
    <property type="term" value="C:Golgi membrane"/>
    <property type="evidence" value="ECO:0007669"/>
    <property type="project" value="TreeGrafter"/>
</dbReference>
<comment type="caution">
    <text evidence="8">The sequence shown here is derived from an EMBL/GenBank/DDBJ whole genome shotgun (WGS) entry which is preliminary data.</text>
</comment>
<dbReference type="GO" id="GO:0005789">
    <property type="term" value="C:endoplasmic reticulum membrane"/>
    <property type="evidence" value="ECO:0007669"/>
    <property type="project" value="TreeGrafter"/>
</dbReference>
<dbReference type="OrthoDB" id="9944568at2759"/>
<keyword evidence="5" id="KW-1133">Transmembrane helix</keyword>
<keyword evidence="2" id="KW-0813">Transport</keyword>
<dbReference type="AlphaFoldDB" id="A0A835VJ97"/>
<comment type="similarity">
    <text evidence="7">Belongs to the YOS1 family.</text>
</comment>